<dbReference type="InterPro" id="IPR001602">
    <property type="entry name" value="UPF0047_YjbQ-like"/>
</dbReference>
<sequence length="145" mass="16108">MWDQREITLAPRTRGFHQVTDEIVAGLPRLAEVRVGLLHLQLLHTSASLTLNESADPDVRHDMDAFLRDLVPGDLPYFRHTLEGDDDMPAHVAASLLGTQLTVAVREGRLALGTWQGIWLGEHRDRGGSRRLIVTLQGSMDGVSR</sequence>
<dbReference type="SUPFAM" id="SSF111038">
    <property type="entry name" value="YjbQ-like"/>
    <property type="match status" value="1"/>
</dbReference>
<evidence type="ECO:0000313" key="2">
    <source>
        <dbReference type="EMBL" id="SFT88707.1"/>
    </source>
</evidence>
<dbReference type="InterPro" id="IPR035917">
    <property type="entry name" value="YjbQ-like_sf"/>
</dbReference>
<proteinExistence type="inferred from homology"/>
<accession>A0A1I7BNF7</accession>
<dbReference type="PANTHER" id="PTHR30615">
    <property type="entry name" value="UNCHARACTERIZED PROTEIN YJBQ-RELATED"/>
    <property type="match status" value="1"/>
</dbReference>
<dbReference type="AlphaFoldDB" id="A0A1I7BNF7"/>
<dbReference type="Pfam" id="PF01894">
    <property type="entry name" value="YjbQ"/>
    <property type="match status" value="1"/>
</dbReference>
<name>A0A1I7BNF7_9GAMM</name>
<dbReference type="PIRSF" id="PIRSF004681">
    <property type="entry name" value="UCP004681"/>
    <property type="match status" value="1"/>
</dbReference>
<dbReference type="OrthoDB" id="9801725at2"/>
<evidence type="ECO:0000313" key="3">
    <source>
        <dbReference type="Proteomes" id="UP000199594"/>
    </source>
</evidence>
<dbReference type="Gene3D" id="2.60.120.460">
    <property type="entry name" value="YjbQ-like"/>
    <property type="match status" value="1"/>
</dbReference>
<gene>
    <name evidence="2" type="ORF">SAMN04487956_12827</name>
</gene>
<dbReference type="PANTHER" id="PTHR30615:SF8">
    <property type="entry name" value="UPF0047 PROTEIN C4A8.02C"/>
    <property type="match status" value="1"/>
</dbReference>
<dbReference type="EMBL" id="FPAQ01000028">
    <property type="protein sequence ID" value="SFT88707.1"/>
    <property type="molecule type" value="Genomic_DNA"/>
</dbReference>
<comment type="similarity">
    <text evidence="1">Belongs to the UPF0047 family.</text>
</comment>
<organism evidence="2 3">
    <name type="scientific">Halomonas saccharevitans</name>
    <dbReference type="NCBI Taxonomy" id="416872"/>
    <lineage>
        <taxon>Bacteria</taxon>
        <taxon>Pseudomonadati</taxon>
        <taxon>Pseudomonadota</taxon>
        <taxon>Gammaproteobacteria</taxon>
        <taxon>Oceanospirillales</taxon>
        <taxon>Halomonadaceae</taxon>
        <taxon>Halomonas</taxon>
    </lineage>
</organism>
<dbReference type="RefSeq" id="WP_089850829.1">
    <property type="nucleotide sequence ID" value="NZ_FPAQ01000028.1"/>
</dbReference>
<dbReference type="Proteomes" id="UP000199594">
    <property type="component" value="Unassembled WGS sequence"/>
</dbReference>
<evidence type="ECO:0000256" key="1">
    <source>
        <dbReference type="ARBA" id="ARBA00005534"/>
    </source>
</evidence>
<dbReference type="NCBIfam" id="TIGR00149">
    <property type="entry name" value="TIGR00149_YjbQ"/>
    <property type="match status" value="1"/>
</dbReference>
<protein>
    <submittedName>
        <fullName evidence="2">Secondary thiamine-phosphate synthase enzyme</fullName>
    </submittedName>
</protein>
<reference evidence="2 3" key="1">
    <citation type="submission" date="2016-10" db="EMBL/GenBank/DDBJ databases">
        <authorList>
            <person name="de Groot N.N."/>
        </authorList>
    </citation>
    <scope>NUCLEOTIDE SEQUENCE [LARGE SCALE GENOMIC DNA]</scope>
    <source>
        <strain evidence="2 3">CGMCC 1.6493</strain>
    </source>
</reference>